<dbReference type="Gene3D" id="2.20.110.10">
    <property type="entry name" value="Histone H3 K4-specific methyltransferase SET7/9 N-terminal domain"/>
    <property type="match status" value="2"/>
</dbReference>
<name>A0ABQ5MMX4_9FLAO</name>
<sequence length="594" mass="69369">MLFTSGNILAQDMKFVQERYYSGKIHREGNRSQGKKQGEWKIYSDDGSLYEIKTYKDNKLNGVYKRFFKDGVVEQIKYYLDGEEDKSKCFTRYYANGQVKEEDCKKDGSGKLERFFKDGRLKTRYVYENNVRMEFVAYFDNGQLRGKFKRNKDGSFSGEYFSENGERTGYTHGSADGNEDSKYLYNTGVVRKQVKKNSEYEVSEEYYESGRLKEKIVKRNNADFVSEVTQKFDEKGGLLKEVRKKDDLIESERIATDSTYENYSYLADRNYKKLIAVYKGTDVVVSDTTKAGVFSESTSKIAINGMFYKENKTGDWLEYYKNGTLKFKGTYKETIKNNKIVPVGEHFLYYPNGALRSNYNYKLSEYNKEDPEKYYYASYMHGEARYYYPNGNLKQQSFYGEWGKKTGVETKWTEAGVLLSKETFEVGSVRRREIFYENGQLKSLLNPGGFDGEYKIFYDDGNIMQEGQGEWVFTGVKTGTWKAYYRNGVVAREEVYYPNDTKTKSVRLFYPNGKRMIEIDANDNFSEEYESLAYVHFFNKRGRSIDYFDFFGIKDKHSVAGPVEHVFDLETGQLMITSEYYKGVDAVNLELVFE</sequence>
<comment type="caution">
    <text evidence="1">The sequence shown here is derived from an EMBL/GenBank/DDBJ whole genome shotgun (WGS) entry which is preliminary data.</text>
</comment>
<dbReference type="Proteomes" id="UP001143543">
    <property type="component" value="Unassembled WGS sequence"/>
</dbReference>
<evidence type="ECO:0000313" key="1">
    <source>
        <dbReference type="EMBL" id="GLB50734.1"/>
    </source>
</evidence>
<dbReference type="EMBL" id="BRVO01000004">
    <property type="protein sequence ID" value="GLB50734.1"/>
    <property type="molecule type" value="Genomic_DNA"/>
</dbReference>
<proteinExistence type="predicted"/>
<gene>
    <name evidence="1" type="ORF">Y10_31020</name>
</gene>
<evidence type="ECO:0000313" key="2">
    <source>
        <dbReference type="Proteomes" id="UP001143543"/>
    </source>
</evidence>
<organism evidence="1 2">
    <name type="scientific">Neptunitalea lumnitzerae</name>
    <dbReference type="NCBI Taxonomy" id="2965509"/>
    <lineage>
        <taxon>Bacteria</taxon>
        <taxon>Pseudomonadati</taxon>
        <taxon>Bacteroidota</taxon>
        <taxon>Flavobacteriia</taxon>
        <taxon>Flavobacteriales</taxon>
        <taxon>Flavobacteriaceae</taxon>
        <taxon>Neptunitalea</taxon>
    </lineage>
</organism>
<evidence type="ECO:0008006" key="3">
    <source>
        <dbReference type="Google" id="ProtNLM"/>
    </source>
</evidence>
<dbReference type="SUPFAM" id="SSF82185">
    <property type="entry name" value="Histone H3 K4-specific methyltransferase SET7/9 N-terminal domain"/>
    <property type="match status" value="4"/>
</dbReference>
<dbReference type="Pfam" id="PF07661">
    <property type="entry name" value="MORN_2"/>
    <property type="match status" value="9"/>
</dbReference>
<accession>A0ABQ5MMX4</accession>
<protein>
    <recommendedName>
        <fullName evidence="3">Antitoxin component YwqK of the YwqJK toxin-antitoxin module</fullName>
    </recommendedName>
</protein>
<reference evidence="1" key="1">
    <citation type="submission" date="2022-07" db="EMBL/GenBank/DDBJ databases">
        <title>Taxonomy of Novel Oxalotrophic and Methylotrophic Bacteria.</title>
        <authorList>
            <person name="Sahin N."/>
            <person name="Tani A."/>
        </authorList>
    </citation>
    <scope>NUCLEOTIDE SEQUENCE</scope>
    <source>
        <strain evidence="1">Y10</strain>
    </source>
</reference>
<dbReference type="Gene3D" id="3.90.930.1">
    <property type="match status" value="3"/>
</dbReference>
<dbReference type="InterPro" id="IPR011652">
    <property type="entry name" value="MORN_2"/>
</dbReference>
<keyword evidence="2" id="KW-1185">Reference proteome</keyword>